<name>A0ABW0HD14_9HYPH</name>
<dbReference type="InterPro" id="IPR029062">
    <property type="entry name" value="Class_I_gatase-like"/>
</dbReference>
<dbReference type="PANTHER" id="PTHR43130:SF11">
    <property type="entry name" value="TRANSCRIPTIONAL REGULATORY PROTEIN"/>
    <property type="match status" value="1"/>
</dbReference>
<organism evidence="4 5">
    <name type="scientific">Bosea vestrisii</name>
    <dbReference type="NCBI Taxonomy" id="151416"/>
    <lineage>
        <taxon>Bacteria</taxon>
        <taxon>Pseudomonadati</taxon>
        <taxon>Pseudomonadota</taxon>
        <taxon>Alphaproteobacteria</taxon>
        <taxon>Hyphomicrobiales</taxon>
        <taxon>Boseaceae</taxon>
        <taxon>Bosea</taxon>
    </lineage>
</organism>
<dbReference type="Gene3D" id="1.10.10.60">
    <property type="entry name" value="Homeodomain-like"/>
    <property type="match status" value="1"/>
</dbReference>
<dbReference type="SUPFAM" id="SSF46689">
    <property type="entry name" value="Homeodomain-like"/>
    <property type="match status" value="1"/>
</dbReference>
<evidence type="ECO:0000313" key="4">
    <source>
        <dbReference type="EMBL" id="MFC5395122.1"/>
    </source>
</evidence>
<dbReference type="PROSITE" id="PS01124">
    <property type="entry name" value="HTH_ARAC_FAMILY_2"/>
    <property type="match status" value="1"/>
</dbReference>
<keyword evidence="1" id="KW-0805">Transcription regulation</keyword>
<proteinExistence type="predicted"/>
<dbReference type="InterPro" id="IPR002818">
    <property type="entry name" value="DJ-1/PfpI"/>
</dbReference>
<dbReference type="RefSeq" id="WP_377010887.1">
    <property type="nucleotide sequence ID" value="NZ_JBHSLV010000037.1"/>
</dbReference>
<sequence length="322" mass="35254">MNIAILALDGAFDTGLAAFQDTLTTAAELAPTSESKSFKATVLSVRHGAMTAHGLAIPAVPAVASFAPDLVLVPAVGAKTEEALSTTLRHPDCESAGVLLRAWHKRGSTIAAACTGTFLLAEAGLLDGRAATTSWWLSPFFRSRYPRVDLDHHRTIVRADNIVTAGAVLAHFDLALWFIRQRSPELAATTARYLMLDSRSPQATYAIPDHLRHTDELVQAFEVWVRTNLDRVFSLRDAAQFTGASTRTLSRRVHAVLGRSPLAYHQDLRVEHATYLLRTTRLSVDEIASRTGYANGTTLRVLLRRKTGRTASELRRLSEFAD</sequence>
<dbReference type="Pfam" id="PF12833">
    <property type="entry name" value="HTH_18"/>
    <property type="match status" value="1"/>
</dbReference>
<evidence type="ECO:0000313" key="5">
    <source>
        <dbReference type="Proteomes" id="UP001596104"/>
    </source>
</evidence>
<evidence type="ECO:0000256" key="2">
    <source>
        <dbReference type="ARBA" id="ARBA00023163"/>
    </source>
</evidence>
<accession>A0ABW0HD14</accession>
<protein>
    <submittedName>
        <fullName evidence="4">GlxA family transcriptional regulator</fullName>
    </submittedName>
</protein>
<dbReference type="Pfam" id="PF01965">
    <property type="entry name" value="DJ-1_PfpI"/>
    <property type="match status" value="1"/>
</dbReference>
<evidence type="ECO:0000259" key="3">
    <source>
        <dbReference type="PROSITE" id="PS01124"/>
    </source>
</evidence>
<dbReference type="SUPFAM" id="SSF52317">
    <property type="entry name" value="Class I glutamine amidotransferase-like"/>
    <property type="match status" value="1"/>
</dbReference>
<evidence type="ECO:0000256" key="1">
    <source>
        <dbReference type="ARBA" id="ARBA00023015"/>
    </source>
</evidence>
<dbReference type="PANTHER" id="PTHR43130">
    <property type="entry name" value="ARAC-FAMILY TRANSCRIPTIONAL REGULATOR"/>
    <property type="match status" value="1"/>
</dbReference>
<dbReference type="InterPro" id="IPR052158">
    <property type="entry name" value="INH-QAR"/>
</dbReference>
<dbReference type="InterPro" id="IPR018060">
    <property type="entry name" value="HTH_AraC"/>
</dbReference>
<comment type="caution">
    <text evidence="4">The sequence shown here is derived from an EMBL/GenBank/DDBJ whole genome shotgun (WGS) entry which is preliminary data.</text>
</comment>
<dbReference type="Proteomes" id="UP001596104">
    <property type="component" value="Unassembled WGS sequence"/>
</dbReference>
<dbReference type="EMBL" id="JBHSLV010000037">
    <property type="protein sequence ID" value="MFC5395122.1"/>
    <property type="molecule type" value="Genomic_DNA"/>
</dbReference>
<gene>
    <name evidence="4" type="ORF">ACFPPC_21005</name>
</gene>
<keyword evidence="2" id="KW-0804">Transcription</keyword>
<keyword evidence="5" id="KW-1185">Reference proteome</keyword>
<reference evidence="5" key="1">
    <citation type="journal article" date="2019" name="Int. J. Syst. Evol. Microbiol.">
        <title>The Global Catalogue of Microorganisms (GCM) 10K type strain sequencing project: providing services to taxonomists for standard genome sequencing and annotation.</title>
        <authorList>
            <consortium name="The Broad Institute Genomics Platform"/>
            <consortium name="The Broad Institute Genome Sequencing Center for Infectious Disease"/>
            <person name="Wu L."/>
            <person name="Ma J."/>
        </authorList>
    </citation>
    <scope>NUCLEOTIDE SEQUENCE [LARGE SCALE GENOMIC DNA]</scope>
    <source>
        <strain evidence="5">CGMCC 1.16326</strain>
    </source>
</reference>
<dbReference type="InterPro" id="IPR009057">
    <property type="entry name" value="Homeodomain-like_sf"/>
</dbReference>
<dbReference type="SMART" id="SM00342">
    <property type="entry name" value="HTH_ARAC"/>
    <property type="match status" value="1"/>
</dbReference>
<dbReference type="Gene3D" id="3.40.50.880">
    <property type="match status" value="1"/>
</dbReference>
<feature type="domain" description="HTH araC/xylS-type" evidence="3">
    <location>
        <begin position="219"/>
        <end position="317"/>
    </location>
</feature>